<proteinExistence type="predicted"/>
<dbReference type="GO" id="GO:0051013">
    <property type="term" value="P:microtubule severing"/>
    <property type="evidence" value="ECO:0007669"/>
    <property type="project" value="TreeGrafter"/>
</dbReference>
<dbReference type="PANTHER" id="PTHR23074">
    <property type="entry name" value="AAA DOMAIN-CONTAINING"/>
    <property type="match status" value="1"/>
</dbReference>
<dbReference type="Pfam" id="PF09336">
    <property type="entry name" value="Vps4_C"/>
    <property type="match status" value="1"/>
</dbReference>
<gene>
    <name evidence="4" type="ORF">PVAP13_6KG376300</name>
</gene>
<evidence type="ECO:0000313" key="4">
    <source>
        <dbReference type="EMBL" id="KAG2585183.1"/>
    </source>
</evidence>
<keyword evidence="1" id="KW-0547">Nucleotide-binding</keyword>
<sequence>MLERHVLDSTPGVRWADVAGLGEAKQVLDETVVLPLMMPEYFQGIRRLWKTVLMFGPPGTGKTLLAKAVATECGTTFFNVSPATLASKRCDEGERVVVRCLFNLARAYAPSTIFIDEIDSLCTSRGASGEHESSRRVKSELLVQIDGINNSSTTEDGQPKHVAILAATNTPWDIDEELRWRLEKHIYIPLPDFQSRKELIKINLRNVQIAADVKIDEVAWRTDGYSAHDLTNVCRDASMEGLRRKIAGKTRDEIKNMAKDEIEKEPVTMRDFAEALGNVQKSVSPADIEKHNKWMAEFGSA</sequence>
<dbReference type="InterPro" id="IPR027417">
    <property type="entry name" value="P-loop_NTPase"/>
</dbReference>
<dbReference type="GO" id="GO:0016887">
    <property type="term" value="F:ATP hydrolysis activity"/>
    <property type="evidence" value="ECO:0007669"/>
    <property type="project" value="InterPro"/>
</dbReference>
<dbReference type="GO" id="GO:0005524">
    <property type="term" value="F:ATP binding"/>
    <property type="evidence" value="ECO:0007669"/>
    <property type="project" value="UniProtKB-KW"/>
</dbReference>
<evidence type="ECO:0000313" key="5">
    <source>
        <dbReference type="Proteomes" id="UP000823388"/>
    </source>
</evidence>
<dbReference type="Pfam" id="PF00004">
    <property type="entry name" value="AAA"/>
    <property type="match status" value="1"/>
</dbReference>
<feature type="domain" description="AAA+ ATPase" evidence="3">
    <location>
        <begin position="48"/>
        <end position="192"/>
    </location>
</feature>
<dbReference type="InterPro" id="IPR015415">
    <property type="entry name" value="Spast_Vps4_C"/>
</dbReference>
<comment type="caution">
    <text evidence="4">The sequence shown here is derived from an EMBL/GenBank/DDBJ whole genome shotgun (WGS) entry which is preliminary data.</text>
</comment>
<evidence type="ECO:0000256" key="1">
    <source>
        <dbReference type="ARBA" id="ARBA00022741"/>
    </source>
</evidence>
<dbReference type="Gene3D" id="1.10.8.60">
    <property type="match status" value="1"/>
</dbReference>
<dbReference type="InterPro" id="IPR050304">
    <property type="entry name" value="MT-severing_AAA_ATPase"/>
</dbReference>
<dbReference type="AlphaFoldDB" id="A0A8T0RKA7"/>
<name>A0A8T0RKA7_PANVG</name>
<keyword evidence="5" id="KW-1185">Reference proteome</keyword>
<keyword evidence="2" id="KW-0067">ATP-binding</keyword>
<organism evidence="4 5">
    <name type="scientific">Panicum virgatum</name>
    <name type="common">Blackwell switchgrass</name>
    <dbReference type="NCBI Taxonomy" id="38727"/>
    <lineage>
        <taxon>Eukaryota</taxon>
        <taxon>Viridiplantae</taxon>
        <taxon>Streptophyta</taxon>
        <taxon>Embryophyta</taxon>
        <taxon>Tracheophyta</taxon>
        <taxon>Spermatophyta</taxon>
        <taxon>Magnoliopsida</taxon>
        <taxon>Liliopsida</taxon>
        <taxon>Poales</taxon>
        <taxon>Poaceae</taxon>
        <taxon>PACMAD clade</taxon>
        <taxon>Panicoideae</taxon>
        <taxon>Panicodae</taxon>
        <taxon>Paniceae</taxon>
        <taxon>Panicinae</taxon>
        <taxon>Panicum</taxon>
        <taxon>Panicum sect. Hiantes</taxon>
    </lineage>
</organism>
<dbReference type="Gene3D" id="3.40.50.300">
    <property type="entry name" value="P-loop containing nucleotide triphosphate hydrolases"/>
    <property type="match status" value="1"/>
</dbReference>
<dbReference type="InterPro" id="IPR003593">
    <property type="entry name" value="AAA+_ATPase"/>
</dbReference>
<evidence type="ECO:0000259" key="3">
    <source>
        <dbReference type="SMART" id="SM00382"/>
    </source>
</evidence>
<dbReference type="GO" id="GO:0015630">
    <property type="term" value="C:microtubule cytoskeleton"/>
    <property type="evidence" value="ECO:0007669"/>
    <property type="project" value="TreeGrafter"/>
</dbReference>
<protein>
    <recommendedName>
        <fullName evidence="3">AAA+ ATPase domain-containing protein</fullName>
    </recommendedName>
</protein>
<evidence type="ECO:0000256" key="2">
    <source>
        <dbReference type="ARBA" id="ARBA00022840"/>
    </source>
</evidence>
<dbReference type="SMART" id="SM00382">
    <property type="entry name" value="AAA"/>
    <property type="match status" value="1"/>
</dbReference>
<reference evidence="4" key="1">
    <citation type="submission" date="2020-05" db="EMBL/GenBank/DDBJ databases">
        <title>WGS assembly of Panicum virgatum.</title>
        <authorList>
            <person name="Lovell J.T."/>
            <person name="Jenkins J."/>
            <person name="Shu S."/>
            <person name="Juenger T.E."/>
            <person name="Schmutz J."/>
        </authorList>
    </citation>
    <scope>NUCLEOTIDE SEQUENCE</scope>
    <source>
        <strain evidence="4">AP13</strain>
    </source>
</reference>
<dbReference type="InterPro" id="IPR003959">
    <property type="entry name" value="ATPase_AAA_core"/>
</dbReference>
<dbReference type="FunFam" id="3.40.50.300:FF:000159">
    <property type="entry name" value="Katanin p60 ATPase-containing subunit A1"/>
    <property type="match status" value="1"/>
</dbReference>
<dbReference type="SUPFAM" id="SSF52540">
    <property type="entry name" value="P-loop containing nucleoside triphosphate hydrolases"/>
    <property type="match status" value="1"/>
</dbReference>
<dbReference type="PANTHER" id="PTHR23074:SF19">
    <property type="entry name" value="KATANIN P60 ATPASE-CONTAINING SUBUNIT A1"/>
    <property type="match status" value="1"/>
</dbReference>
<accession>A0A8T0RKA7</accession>
<dbReference type="Proteomes" id="UP000823388">
    <property type="component" value="Chromosome 6K"/>
</dbReference>
<dbReference type="EMBL" id="CM029047">
    <property type="protein sequence ID" value="KAG2585183.1"/>
    <property type="molecule type" value="Genomic_DNA"/>
</dbReference>